<name>A0A9X4KLA0_9BACL</name>
<accession>A0A9X4KLA0</accession>
<comment type="caution">
    <text evidence="2">The sequence shown here is derived from an EMBL/GenBank/DDBJ whole genome shotgun (WGS) entry which is preliminary data.</text>
</comment>
<feature type="chain" id="PRO_5040887562" evidence="1">
    <location>
        <begin position="25"/>
        <end position="204"/>
    </location>
</feature>
<protein>
    <submittedName>
        <fullName evidence="2">Uncharacterized protein</fullName>
    </submittedName>
</protein>
<keyword evidence="3" id="KW-1185">Reference proteome</keyword>
<reference evidence="2 3" key="1">
    <citation type="submission" date="2022-10" db="EMBL/GenBank/DDBJ databases">
        <title>Comparative genomic analysis of Cohnella hashimotonis sp. nov., isolated from the International Space Station.</title>
        <authorList>
            <person name="Simpson A."/>
            <person name="Venkateswaran K."/>
        </authorList>
    </citation>
    <scope>NUCLEOTIDE SEQUENCE [LARGE SCALE GENOMIC DNA]</scope>
    <source>
        <strain evidence="2 3">DSM 18997</strain>
    </source>
</reference>
<feature type="signal peptide" evidence="1">
    <location>
        <begin position="1"/>
        <end position="24"/>
    </location>
</feature>
<dbReference type="Proteomes" id="UP001153387">
    <property type="component" value="Unassembled WGS sequence"/>
</dbReference>
<organism evidence="2 3">
    <name type="scientific">Cohnella ginsengisoli</name>
    <dbReference type="NCBI Taxonomy" id="425004"/>
    <lineage>
        <taxon>Bacteria</taxon>
        <taxon>Bacillati</taxon>
        <taxon>Bacillota</taxon>
        <taxon>Bacilli</taxon>
        <taxon>Bacillales</taxon>
        <taxon>Paenibacillaceae</taxon>
        <taxon>Cohnella</taxon>
    </lineage>
</organism>
<keyword evidence="1" id="KW-0732">Signal</keyword>
<dbReference type="AlphaFoldDB" id="A0A9X4KLA0"/>
<dbReference type="EMBL" id="JAPDHZ010000006">
    <property type="protein sequence ID" value="MDG0793961.1"/>
    <property type="molecule type" value="Genomic_DNA"/>
</dbReference>
<gene>
    <name evidence="2" type="ORF">OMP38_26410</name>
</gene>
<proteinExistence type="predicted"/>
<dbReference type="RefSeq" id="WP_277567738.1">
    <property type="nucleotide sequence ID" value="NZ_JAPDHZ010000006.1"/>
</dbReference>
<evidence type="ECO:0000313" key="2">
    <source>
        <dbReference type="EMBL" id="MDG0793961.1"/>
    </source>
</evidence>
<sequence>MRKIIATSLVSILMLMSLSMAAFAENSTSSLSEQQIQAKFQELSQKYDLNEPFSPEDAAFVKQYAVTVPQTGGVTTYSLPWGTGKHFIGNGLGYYSSVKTEGYTKVSIGIVNNSVEVNMNTSDTSQTYHSKIKNSVGFQAFGLVGSDGVGIVADFTLSSEGSNVNYNKLLDEKNFLASVAYWYISPKGYVEDTSGSQTIGVTYD</sequence>
<evidence type="ECO:0000313" key="3">
    <source>
        <dbReference type="Proteomes" id="UP001153387"/>
    </source>
</evidence>
<evidence type="ECO:0000256" key="1">
    <source>
        <dbReference type="SAM" id="SignalP"/>
    </source>
</evidence>